<dbReference type="STRING" id="2070753.A0A3A2ZIH7"/>
<dbReference type="PROSITE" id="PS00018">
    <property type="entry name" value="EF_HAND_1"/>
    <property type="match status" value="1"/>
</dbReference>
<evidence type="ECO:0000313" key="6">
    <source>
        <dbReference type="Proteomes" id="UP000266188"/>
    </source>
</evidence>
<gene>
    <name evidence="5" type="ORF">PHISCL_10632</name>
</gene>
<dbReference type="InterPro" id="IPR037679">
    <property type="entry name" value="Apc5"/>
</dbReference>
<keyword evidence="2" id="KW-0498">Mitosis</keyword>
<evidence type="ECO:0000256" key="4">
    <source>
        <dbReference type="ARBA" id="ARBA00023306"/>
    </source>
</evidence>
<keyword evidence="1" id="KW-0132">Cell division</keyword>
<name>A0A3A2ZIH7_9EURO</name>
<dbReference type="AlphaFoldDB" id="A0A3A2ZIH7"/>
<dbReference type="GO" id="GO:0045842">
    <property type="term" value="P:positive regulation of mitotic metaphase/anaphase transition"/>
    <property type="evidence" value="ECO:0007669"/>
    <property type="project" value="TreeGrafter"/>
</dbReference>
<dbReference type="Proteomes" id="UP000266188">
    <property type="component" value="Unassembled WGS sequence"/>
</dbReference>
<dbReference type="GO" id="GO:0070979">
    <property type="term" value="P:protein K11-linked ubiquitination"/>
    <property type="evidence" value="ECO:0007669"/>
    <property type="project" value="TreeGrafter"/>
</dbReference>
<organism evidence="5 6">
    <name type="scientific">Aspergillus sclerotialis</name>
    <dbReference type="NCBI Taxonomy" id="2070753"/>
    <lineage>
        <taxon>Eukaryota</taxon>
        <taxon>Fungi</taxon>
        <taxon>Dikarya</taxon>
        <taxon>Ascomycota</taxon>
        <taxon>Pezizomycotina</taxon>
        <taxon>Eurotiomycetes</taxon>
        <taxon>Eurotiomycetidae</taxon>
        <taxon>Eurotiales</taxon>
        <taxon>Aspergillaceae</taxon>
        <taxon>Aspergillus</taxon>
        <taxon>Aspergillus subgen. Polypaecilum</taxon>
    </lineage>
</organism>
<dbReference type="GO" id="GO:0051301">
    <property type="term" value="P:cell division"/>
    <property type="evidence" value="ECO:0007669"/>
    <property type="project" value="UniProtKB-KW"/>
</dbReference>
<evidence type="ECO:0000256" key="3">
    <source>
        <dbReference type="ARBA" id="ARBA00022786"/>
    </source>
</evidence>
<reference evidence="6" key="1">
    <citation type="submission" date="2017-02" db="EMBL/GenBank/DDBJ databases">
        <authorList>
            <person name="Tafer H."/>
            <person name="Lopandic K."/>
        </authorList>
    </citation>
    <scope>NUCLEOTIDE SEQUENCE [LARGE SCALE GENOMIC DNA]</scope>
    <source>
        <strain evidence="6">CBS 366.77</strain>
    </source>
</reference>
<accession>A0A3A2ZIH7</accession>
<protein>
    <submittedName>
        <fullName evidence="5">Anaphase-Promoting Complex</fullName>
    </submittedName>
</protein>
<dbReference type="EMBL" id="MVGC01001807">
    <property type="protein sequence ID" value="RJE17031.1"/>
    <property type="molecule type" value="Genomic_DNA"/>
</dbReference>
<keyword evidence="3" id="KW-0833">Ubl conjugation pathway</keyword>
<dbReference type="GO" id="GO:0031145">
    <property type="term" value="P:anaphase-promoting complex-dependent catabolic process"/>
    <property type="evidence" value="ECO:0007669"/>
    <property type="project" value="TreeGrafter"/>
</dbReference>
<keyword evidence="6" id="KW-1185">Reference proteome</keyword>
<dbReference type="OrthoDB" id="2504561at2759"/>
<keyword evidence="4" id="KW-0131">Cell cycle</keyword>
<dbReference type="PANTHER" id="PTHR12830:SF9">
    <property type="entry name" value="ANAPHASE-PROMOTING COMPLEX SUBUNIT 5"/>
    <property type="match status" value="1"/>
</dbReference>
<comment type="caution">
    <text evidence="5">The sequence shown here is derived from an EMBL/GenBank/DDBJ whole genome shotgun (WGS) entry which is preliminary data.</text>
</comment>
<evidence type="ECO:0000313" key="5">
    <source>
        <dbReference type="EMBL" id="RJE17031.1"/>
    </source>
</evidence>
<proteinExistence type="predicted"/>
<evidence type="ECO:0000256" key="2">
    <source>
        <dbReference type="ARBA" id="ARBA00022776"/>
    </source>
</evidence>
<dbReference type="InterPro" id="IPR018247">
    <property type="entry name" value="EF_Hand_1_Ca_BS"/>
</dbReference>
<dbReference type="GO" id="GO:0005680">
    <property type="term" value="C:anaphase-promoting complex"/>
    <property type="evidence" value="ECO:0007669"/>
    <property type="project" value="InterPro"/>
</dbReference>
<evidence type="ECO:0000256" key="1">
    <source>
        <dbReference type="ARBA" id="ARBA00022618"/>
    </source>
</evidence>
<sequence length="110" mass="12677">MRLSRCSPLGAFVRRAQLEFTRLQFYDSVKLWKGFVKYRLPTYRAWARKNPSSEQASVDINLLELGLDSGGQLAQVVYGNIEYDSDDEGNVSAKDVERLLEFQISELQRK</sequence>
<dbReference type="PANTHER" id="PTHR12830">
    <property type="entry name" value="ANAPHASE-PROMOTING COMPLEX SUBUNIT 5"/>
    <property type="match status" value="1"/>
</dbReference>